<dbReference type="EMBL" id="JACCAC010000001">
    <property type="protein sequence ID" value="NYG54661.1"/>
    <property type="molecule type" value="Genomic_DNA"/>
</dbReference>
<evidence type="ECO:0000313" key="3">
    <source>
        <dbReference type="Proteomes" id="UP000544110"/>
    </source>
</evidence>
<comment type="caution">
    <text evidence="2">The sequence shown here is derived from an EMBL/GenBank/DDBJ whole genome shotgun (WGS) entry which is preliminary data.</text>
</comment>
<evidence type="ECO:0000259" key="1">
    <source>
        <dbReference type="Pfam" id="PF04480"/>
    </source>
</evidence>
<dbReference type="RefSeq" id="WP_179517237.1">
    <property type="nucleotide sequence ID" value="NZ_JACCAC010000001.1"/>
</dbReference>
<dbReference type="Proteomes" id="UP000544110">
    <property type="component" value="Unassembled WGS sequence"/>
</dbReference>
<sequence length="289" mass="31472">MYAAGSTRSQVSAELRAGRWQRTGPQTVVTFSGPLPRDTQQWVAVLEGGLRAALDGEAGLEAAGLEGWRPSVRIRVSVPRGARVRRTRLADVRQTRRWDAADVAPTGVPHTRPEVAAVRALLWARSDTQGALLLTMAVQQGLTSAERVAEQALRVRRDPRRALLHATVLDLLHGARTLSEGEFVRACRERGLPEPVVNARRGPDGRHVVDAVWEEWGVVVEIDGVQHSWATHVVADALRQNALTLTDHVVLRLPLLGYRAAPGEFFAQIECALRASGCPLPHRPATAAG</sequence>
<dbReference type="Pfam" id="PF04480">
    <property type="entry name" value="DUF559"/>
    <property type="match status" value="1"/>
</dbReference>
<name>A0A7Y9RSZ0_9ACTN</name>
<keyword evidence="3" id="KW-1185">Reference proteome</keyword>
<gene>
    <name evidence="2" type="ORF">BJ989_000965</name>
</gene>
<evidence type="ECO:0000313" key="2">
    <source>
        <dbReference type="EMBL" id="NYG54661.1"/>
    </source>
</evidence>
<dbReference type="InterPro" id="IPR007569">
    <property type="entry name" value="DUF559"/>
</dbReference>
<dbReference type="GO" id="GO:0004519">
    <property type="term" value="F:endonuclease activity"/>
    <property type="evidence" value="ECO:0007669"/>
    <property type="project" value="UniProtKB-KW"/>
</dbReference>
<keyword evidence="2" id="KW-0540">Nuclease</keyword>
<keyword evidence="2" id="KW-0378">Hydrolase</keyword>
<dbReference type="AlphaFoldDB" id="A0A7Y9RSZ0"/>
<organism evidence="2 3">
    <name type="scientific">Nocardioides perillae</name>
    <dbReference type="NCBI Taxonomy" id="1119534"/>
    <lineage>
        <taxon>Bacteria</taxon>
        <taxon>Bacillati</taxon>
        <taxon>Actinomycetota</taxon>
        <taxon>Actinomycetes</taxon>
        <taxon>Propionibacteriales</taxon>
        <taxon>Nocardioidaceae</taxon>
        <taxon>Nocardioides</taxon>
    </lineage>
</organism>
<proteinExistence type="predicted"/>
<feature type="domain" description="DUF559" evidence="1">
    <location>
        <begin position="199"/>
        <end position="253"/>
    </location>
</feature>
<protein>
    <submittedName>
        <fullName evidence="2">Very-short-patch-repair endonuclease</fullName>
    </submittedName>
</protein>
<accession>A0A7Y9RSZ0</accession>
<reference evidence="2 3" key="1">
    <citation type="submission" date="2020-07" db="EMBL/GenBank/DDBJ databases">
        <title>Sequencing the genomes of 1000 actinobacteria strains.</title>
        <authorList>
            <person name="Klenk H.-P."/>
        </authorList>
    </citation>
    <scope>NUCLEOTIDE SEQUENCE [LARGE SCALE GENOMIC DNA]</scope>
    <source>
        <strain evidence="2 3">DSM 24552</strain>
    </source>
</reference>
<keyword evidence="2" id="KW-0255">Endonuclease</keyword>